<sequence>MGTDDTAEEALTGGNASAEVVRVGDTVRKPWLPTSARTVAYLEALRTRGLDVPRTHGRDERGRLVLDFVPGDLAMHHGPLDPVLLGRVGALVRRIHDASEGLPVPDDWEVLLPADHPDLLCHNDLAAWNLVIDGDRLVFIDWDGSGPSTRLWDLAYAAVSFGHLFAGEDPDAAAARLAAFVDGYGADGPLRAALPLTMARRAGAMRDLLLRSHATGREPWASMHTAGHGAHWRDATAWVARHEALWAGALGSGPGSTGW</sequence>
<dbReference type="SUPFAM" id="SSF56112">
    <property type="entry name" value="Protein kinase-like (PK-like)"/>
    <property type="match status" value="1"/>
</dbReference>
<proteinExistence type="predicted"/>
<reference evidence="2" key="1">
    <citation type="submission" date="2021-02" db="EMBL/GenBank/DDBJ databases">
        <title>Phycicoccus sp. MQZ13P-5T, whole genome shotgun sequence.</title>
        <authorList>
            <person name="Tuo L."/>
        </authorList>
    </citation>
    <scope>NUCLEOTIDE SEQUENCE</scope>
    <source>
        <strain evidence="2">MQZ13P-5</strain>
    </source>
</reference>
<dbReference type="Gene3D" id="3.90.1200.10">
    <property type="match status" value="1"/>
</dbReference>
<dbReference type="InterPro" id="IPR011009">
    <property type="entry name" value="Kinase-like_dom_sf"/>
</dbReference>
<evidence type="ECO:0000259" key="1">
    <source>
        <dbReference type="Pfam" id="PF01636"/>
    </source>
</evidence>
<accession>A0ABS2CL16</accession>
<protein>
    <submittedName>
        <fullName evidence="2">Phosphotransferase</fullName>
    </submittedName>
</protein>
<dbReference type="Proteomes" id="UP001430172">
    <property type="component" value="Unassembled WGS sequence"/>
</dbReference>
<dbReference type="RefSeq" id="WP_204131056.1">
    <property type="nucleotide sequence ID" value="NZ_JAFDVD010000009.1"/>
</dbReference>
<gene>
    <name evidence="2" type="ORF">JQN70_09300</name>
</gene>
<keyword evidence="3" id="KW-1185">Reference proteome</keyword>
<dbReference type="EMBL" id="JAFDVD010000009">
    <property type="protein sequence ID" value="MBM6400578.1"/>
    <property type="molecule type" value="Genomic_DNA"/>
</dbReference>
<evidence type="ECO:0000313" key="2">
    <source>
        <dbReference type="EMBL" id="MBM6400578.1"/>
    </source>
</evidence>
<organism evidence="2 3">
    <name type="scientific">Phycicoccus sonneratiae</name>
    <dbReference type="NCBI Taxonomy" id="2807628"/>
    <lineage>
        <taxon>Bacteria</taxon>
        <taxon>Bacillati</taxon>
        <taxon>Actinomycetota</taxon>
        <taxon>Actinomycetes</taxon>
        <taxon>Micrococcales</taxon>
        <taxon>Intrasporangiaceae</taxon>
        <taxon>Phycicoccus</taxon>
    </lineage>
</organism>
<feature type="domain" description="Aminoglycoside phosphotransferase" evidence="1">
    <location>
        <begin position="107"/>
        <end position="184"/>
    </location>
</feature>
<evidence type="ECO:0000313" key="3">
    <source>
        <dbReference type="Proteomes" id="UP001430172"/>
    </source>
</evidence>
<name>A0ABS2CL16_9MICO</name>
<dbReference type="Pfam" id="PF01636">
    <property type="entry name" value="APH"/>
    <property type="match status" value="1"/>
</dbReference>
<dbReference type="InterPro" id="IPR002575">
    <property type="entry name" value="Aminoglycoside_PTrfase"/>
</dbReference>
<comment type="caution">
    <text evidence="2">The sequence shown here is derived from an EMBL/GenBank/DDBJ whole genome shotgun (WGS) entry which is preliminary data.</text>
</comment>